<feature type="coiled-coil region" evidence="1">
    <location>
        <begin position="76"/>
        <end position="103"/>
    </location>
</feature>
<protein>
    <submittedName>
        <fullName evidence="2">Uncharacterized protein</fullName>
    </submittedName>
</protein>
<evidence type="ECO:0000313" key="2">
    <source>
        <dbReference type="EMBL" id="KAH1892904.1"/>
    </source>
</evidence>
<dbReference type="AlphaFoldDB" id="A0A9P8SQF2"/>
<accession>A0A9P8SQF2</accession>
<dbReference type="Proteomes" id="UP000813423">
    <property type="component" value="Unassembled WGS sequence"/>
</dbReference>
<keyword evidence="1" id="KW-0175">Coiled coil</keyword>
<name>A0A9P8SQF2_ASPFM</name>
<gene>
    <name evidence="2" type="ORF">KXV57_003586</name>
</gene>
<reference evidence="2" key="1">
    <citation type="submission" date="2021-08" db="EMBL/GenBank/DDBJ databases">
        <title>Global Aspergillus fumigatus from environmental and clinical sources.</title>
        <authorList>
            <person name="Barber A."/>
            <person name="Sae-Ong T."/>
        </authorList>
    </citation>
    <scope>NUCLEOTIDE SEQUENCE</scope>
    <source>
        <strain evidence="2">NRZ-2016-071</strain>
    </source>
</reference>
<comment type="caution">
    <text evidence="2">The sequence shown here is derived from an EMBL/GenBank/DDBJ whole genome shotgun (WGS) entry which is preliminary data.</text>
</comment>
<evidence type="ECO:0000313" key="3">
    <source>
        <dbReference type="Proteomes" id="UP000813423"/>
    </source>
</evidence>
<dbReference type="EMBL" id="JAIBSC010000211">
    <property type="protein sequence ID" value="KAH1892904.1"/>
    <property type="molecule type" value="Genomic_DNA"/>
</dbReference>
<sequence length="120" mass="13623">MYATRKLILDPRTTDLSIVTSTNLGTASSPYIVVQLPEDDRKLLLTGRPWQFLEPGPDENDLAKEIDSIEITVAELSAVSERVTKAAREIDTLKEELLRRQNRLVLLHSQQYSLSDPEKF</sequence>
<proteinExistence type="predicted"/>
<organism evidence="2 3">
    <name type="scientific">Aspergillus fumigatus</name>
    <name type="common">Neosartorya fumigata</name>
    <dbReference type="NCBI Taxonomy" id="746128"/>
    <lineage>
        <taxon>Eukaryota</taxon>
        <taxon>Fungi</taxon>
        <taxon>Dikarya</taxon>
        <taxon>Ascomycota</taxon>
        <taxon>Pezizomycotina</taxon>
        <taxon>Eurotiomycetes</taxon>
        <taxon>Eurotiomycetidae</taxon>
        <taxon>Eurotiales</taxon>
        <taxon>Aspergillaceae</taxon>
        <taxon>Aspergillus</taxon>
        <taxon>Aspergillus subgen. Fumigati</taxon>
    </lineage>
</organism>
<evidence type="ECO:0000256" key="1">
    <source>
        <dbReference type="SAM" id="Coils"/>
    </source>
</evidence>